<keyword evidence="2" id="KW-1185">Reference proteome</keyword>
<reference evidence="1" key="1">
    <citation type="submission" date="2020-11" db="EMBL/GenBank/DDBJ databases">
        <authorList>
            <person name="Tran Van P."/>
        </authorList>
    </citation>
    <scope>NUCLEOTIDE SEQUENCE</scope>
</reference>
<name>A0A7R8X3S9_9CRUS</name>
<dbReference type="AlphaFoldDB" id="A0A7R8X3S9"/>
<evidence type="ECO:0000313" key="2">
    <source>
        <dbReference type="Proteomes" id="UP000677054"/>
    </source>
</evidence>
<gene>
    <name evidence="1" type="ORF">DSTB1V02_LOCUS2158</name>
</gene>
<dbReference type="Proteomes" id="UP000677054">
    <property type="component" value="Unassembled WGS sequence"/>
</dbReference>
<accession>A0A7R8X3S9</accession>
<dbReference type="EMBL" id="CAJPEV010000229">
    <property type="protein sequence ID" value="CAG0882688.1"/>
    <property type="molecule type" value="Genomic_DNA"/>
</dbReference>
<dbReference type="EMBL" id="LR899746">
    <property type="protein sequence ID" value="CAD7242187.1"/>
    <property type="molecule type" value="Genomic_DNA"/>
</dbReference>
<organism evidence="1">
    <name type="scientific">Darwinula stevensoni</name>
    <dbReference type="NCBI Taxonomy" id="69355"/>
    <lineage>
        <taxon>Eukaryota</taxon>
        <taxon>Metazoa</taxon>
        <taxon>Ecdysozoa</taxon>
        <taxon>Arthropoda</taxon>
        <taxon>Crustacea</taxon>
        <taxon>Oligostraca</taxon>
        <taxon>Ostracoda</taxon>
        <taxon>Podocopa</taxon>
        <taxon>Podocopida</taxon>
        <taxon>Darwinulocopina</taxon>
        <taxon>Darwinuloidea</taxon>
        <taxon>Darwinulidae</taxon>
        <taxon>Darwinula</taxon>
    </lineage>
</organism>
<protein>
    <submittedName>
        <fullName evidence="1">Uncharacterized protein</fullName>
    </submittedName>
</protein>
<sequence>MLMALVEPTGVQTEPNLRYYGNYGEAAPEGEALGNGEEASEALYMALLGMCKLTPEGCDSYIETDDKEDA</sequence>
<proteinExistence type="predicted"/>
<evidence type="ECO:0000313" key="1">
    <source>
        <dbReference type="EMBL" id="CAD7242187.1"/>
    </source>
</evidence>